<keyword evidence="2" id="KW-0456">Lyase</keyword>
<name>A0A3M5EMF5_PSEAI</name>
<proteinExistence type="predicted"/>
<gene>
    <name evidence="5" type="ORF">ALP65_04403</name>
</gene>
<dbReference type="EMBL" id="RBSQ01000221">
    <property type="protein sequence ID" value="RMS62480.1"/>
    <property type="molecule type" value="Genomic_DNA"/>
</dbReference>
<dbReference type="GO" id="GO:0008851">
    <property type="term" value="F:ethanolamine ammonia-lyase activity"/>
    <property type="evidence" value="ECO:0007669"/>
    <property type="project" value="InterPro"/>
</dbReference>
<keyword evidence="1" id="KW-0846">Cobalamin</keyword>
<dbReference type="PANTHER" id="PTHR39330">
    <property type="entry name" value="ETHANOLAMINE AMMONIA-LYASE LIGHT CHAIN"/>
    <property type="match status" value="1"/>
</dbReference>
<dbReference type="GO" id="GO:0009350">
    <property type="term" value="C:ethanolamine ammonia-lyase complex"/>
    <property type="evidence" value="ECO:0007669"/>
    <property type="project" value="TreeGrafter"/>
</dbReference>
<reference evidence="5 6" key="1">
    <citation type="submission" date="2018-08" db="EMBL/GenBank/DDBJ databases">
        <title>Recombination of ecologically and evolutionarily significant loci maintains genetic cohesion in the Pseudomonas syringae species complex.</title>
        <authorList>
            <person name="Dillon M."/>
            <person name="Thakur S."/>
            <person name="Almeida R.N.D."/>
            <person name="Weir B.S."/>
            <person name="Guttman D.S."/>
        </authorList>
    </citation>
    <scope>NUCLEOTIDE SEQUENCE [LARGE SCALE GENOMIC DNA]</scope>
    <source>
        <strain evidence="5 6">ICMP 7846</strain>
    </source>
</reference>
<dbReference type="PANTHER" id="PTHR39330:SF1">
    <property type="entry name" value="ETHANOLAMINE AMMONIA-LYASE SMALL SUBUNIT"/>
    <property type="match status" value="1"/>
</dbReference>
<dbReference type="GO" id="GO:0031419">
    <property type="term" value="F:cobalamin binding"/>
    <property type="evidence" value="ECO:0007669"/>
    <property type="project" value="UniProtKB-KW"/>
</dbReference>
<evidence type="ECO:0000313" key="6">
    <source>
        <dbReference type="Proteomes" id="UP000270834"/>
    </source>
</evidence>
<organism evidence="5 6">
    <name type="scientific">Pseudomonas aeruginosa</name>
    <dbReference type="NCBI Taxonomy" id="287"/>
    <lineage>
        <taxon>Bacteria</taxon>
        <taxon>Pseudomonadati</taxon>
        <taxon>Pseudomonadota</taxon>
        <taxon>Gammaproteobacteria</taxon>
        <taxon>Pseudomonadales</taxon>
        <taxon>Pseudomonadaceae</taxon>
        <taxon>Pseudomonas</taxon>
    </lineage>
</organism>
<dbReference type="Gene3D" id="1.10.30.40">
    <property type="entry name" value="Ethanolamine ammonia-lyase light chain (EutC), N-terminal domain"/>
    <property type="match status" value="1"/>
</dbReference>
<dbReference type="Proteomes" id="UP000270834">
    <property type="component" value="Unassembled WGS sequence"/>
</dbReference>
<dbReference type="InterPro" id="IPR042255">
    <property type="entry name" value="EutC_N"/>
</dbReference>
<dbReference type="InterPro" id="IPR009246">
    <property type="entry name" value="EutC"/>
</dbReference>
<evidence type="ECO:0000256" key="3">
    <source>
        <dbReference type="ARBA" id="ARBA00023285"/>
    </source>
</evidence>
<dbReference type="Pfam" id="PF05985">
    <property type="entry name" value="EutC"/>
    <property type="match status" value="1"/>
</dbReference>
<evidence type="ECO:0008006" key="7">
    <source>
        <dbReference type="Google" id="ProtNLM"/>
    </source>
</evidence>
<accession>A0A3M5EMF5</accession>
<dbReference type="FunFam" id="1.10.30.40:FF:000001">
    <property type="entry name" value="Ethanolamine ammonia-lyase light chain"/>
    <property type="match status" value="1"/>
</dbReference>
<dbReference type="Gene3D" id="3.40.50.11240">
    <property type="entry name" value="Ethanolamine ammonia-lyase light chain (EutC)"/>
    <property type="match status" value="1"/>
</dbReference>
<evidence type="ECO:0000256" key="4">
    <source>
        <dbReference type="ARBA" id="ARBA00024446"/>
    </source>
</evidence>
<sequence>MNDKHLPDASAENPWLPLRQLTPARIALGRTGTSLPTRPQLDFQYAHAQARDAVHLPFDHAAISDGLRQRGRDSLLLHSAAADRHVYLQRPDLGRRLDEASVQRLREYAAGYDGQIDLAIVVADGLSALAV</sequence>
<evidence type="ECO:0000313" key="5">
    <source>
        <dbReference type="EMBL" id="RMS62480.1"/>
    </source>
</evidence>
<protein>
    <recommendedName>
        <fullName evidence="7">Ethanolamine ammonia-lyase</fullName>
    </recommendedName>
</protein>
<dbReference type="GO" id="GO:0006520">
    <property type="term" value="P:amino acid metabolic process"/>
    <property type="evidence" value="ECO:0007669"/>
    <property type="project" value="InterPro"/>
</dbReference>
<evidence type="ECO:0000256" key="2">
    <source>
        <dbReference type="ARBA" id="ARBA00023239"/>
    </source>
</evidence>
<keyword evidence="3" id="KW-0170">Cobalt</keyword>
<evidence type="ECO:0000256" key="1">
    <source>
        <dbReference type="ARBA" id="ARBA00022628"/>
    </source>
</evidence>
<feature type="non-terminal residue" evidence="5">
    <location>
        <position position="131"/>
    </location>
</feature>
<dbReference type="InterPro" id="IPR042251">
    <property type="entry name" value="EutC_C"/>
</dbReference>
<comment type="caution">
    <text evidence="5">The sequence shown here is derived from an EMBL/GenBank/DDBJ whole genome shotgun (WGS) entry which is preliminary data.</text>
</comment>
<keyword evidence="4" id="KW-1283">Bacterial microcompartment</keyword>
<dbReference type="AlphaFoldDB" id="A0A3M5EMF5"/>